<dbReference type="EMBL" id="PIQI01000025">
    <property type="protein sequence ID" value="PJZ04157.1"/>
    <property type="molecule type" value="Genomic_DNA"/>
</dbReference>
<name>A0A2M9W9D3_9GAMM</name>
<keyword evidence="2" id="KW-1185">Reference proteome</keyword>
<dbReference type="AlphaFoldDB" id="A0A2M9W9D3"/>
<organism evidence="1 2">
    <name type="scientific">Pantoea rodasii</name>
    <dbReference type="NCBI Taxonomy" id="1076549"/>
    <lineage>
        <taxon>Bacteria</taxon>
        <taxon>Pseudomonadati</taxon>
        <taxon>Pseudomonadota</taxon>
        <taxon>Gammaproteobacteria</taxon>
        <taxon>Enterobacterales</taxon>
        <taxon>Erwiniaceae</taxon>
        <taxon>Pantoea</taxon>
    </lineage>
</organism>
<dbReference type="Proteomes" id="UP000232062">
    <property type="component" value="Unassembled WGS sequence"/>
</dbReference>
<protein>
    <submittedName>
        <fullName evidence="1">Uncharacterized protein</fullName>
    </submittedName>
</protein>
<comment type="caution">
    <text evidence="1">The sequence shown here is derived from an EMBL/GenBank/DDBJ whole genome shotgun (WGS) entry which is preliminary data.</text>
</comment>
<sequence>MSGKYYYAARRGRPAIEEVHCAGCGELAEAGGGRFLGTFYSLRHALQSARLRHPDCVICLRCASLQR</sequence>
<accession>A0A2M9W9D3</accession>
<reference evidence="1 2" key="1">
    <citation type="submission" date="2017-11" db="EMBL/GenBank/DDBJ databases">
        <title>The genome sequence of Pantoea rodasii DSM 26611.</title>
        <authorList>
            <person name="Gao J."/>
            <person name="Mao X."/>
            <person name="Sun J."/>
        </authorList>
    </citation>
    <scope>NUCLEOTIDE SEQUENCE [LARGE SCALE GENOMIC DNA]</scope>
    <source>
        <strain evidence="1 2">DSM 26611</strain>
    </source>
</reference>
<evidence type="ECO:0000313" key="2">
    <source>
        <dbReference type="Proteomes" id="UP000232062"/>
    </source>
</evidence>
<proteinExistence type="predicted"/>
<gene>
    <name evidence="1" type="ORF">PRCB_17970</name>
</gene>
<evidence type="ECO:0000313" key="1">
    <source>
        <dbReference type="EMBL" id="PJZ04157.1"/>
    </source>
</evidence>